<proteinExistence type="predicted"/>
<sequence>MFSLWSGPIFYNNIKVFGDANLCSQSVSYDSESFQLSFLEIISQISLDSIPQVLFKPELCPLDLFINDIGDGSISNKEKSKFLNGLIEARPTMGYLIRAVSESGFEISSTKLLVLVPARTGGLGGKMSLKMYFISSGDVLLETEWYTNIYNTQELEQENVMLWYCQELDTIENVALQHELSNKTVIQNESGENHETTATVPEPDILEKEDETEECRKTVVNVKLDRGIEEKNKKILKQLIIIELKMKNIHRKSPDFEELWRY</sequence>
<accession>A0A2T9XZI3</accession>
<dbReference type="EMBL" id="MBFT01001082">
    <property type="protein sequence ID" value="PVU85475.1"/>
    <property type="molecule type" value="Genomic_DNA"/>
</dbReference>
<organism evidence="1 2">
    <name type="scientific">Furculomyces boomerangus</name>
    <dbReference type="NCBI Taxonomy" id="61424"/>
    <lineage>
        <taxon>Eukaryota</taxon>
        <taxon>Fungi</taxon>
        <taxon>Fungi incertae sedis</taxon>
        <taxon>Zoopagomycota</taxon>
        <taxon>Kickxellomycotina</taxon>
        <taxon>Harpellomycetes</taxon>
        <taxon>Harpellales</taxon>
        <taxon>Harpellaceae</taxon>
        <taxon>Furculomyces</taxon>
    </lineage>
</organism>
<name>A0A2T9XZI3_9FUNG</name>
<comment type="caution">
    <text evidence="1">The sequence shown here is derived from an EMBL/GenBank/DDBJ whole genome shotgun (WGS) entry which is preliminary data.</text>
</comment>
<gene>
    <name evidence="1" type="ORF">BB559_007007</name>
</gene>
<dbReference type="Proteomes" id="UP000245699">
    <property type="component" value="Unassembled WGS sequence"/>
</dbReference>
<keyword evidence="2" id="KW-1185">Reference proteome</keyword>
<reference evidence="1 2" key="1">
    <citation type="journal article" date="2018" name="MBio">
        <title>Comparative Genomics Reveals the Core Gene Toolbox for the Fungus-Insect Symbiosis.</title>
        <authorList>
            <person name="Wang Y."/>
            <person name="Stata M."/>
            <person name="Wang W."/>
            <person name="Stajich J.E."/>
            <person name="White M.M."/>
            <person name="Moncalvo J.M."/>
        </authorList>
    </citation>
    <scope>NUCLEOTIDE SEQUENCE [LARGE SCALE GENOMIC DNA]</scope>
    <source>
        <strain evidence="1 2">AUS-77-4</strain>
    </source>
</reference>
<evidence type="ECO:0000313" key="1">
    <source>
        <dbReference type="EMBL" id="PVU85475.1"/>
    </source>
</evidence>
<dbReference type="AlphaFoldDB" id="A0A2T9XZI3"/>
<protein>
    <submittedName>
        <fullName evidence="1">Uncharacterized protein</fullName>
    </submittedName>
</protein>
<evidence type="ECO:0000313" key="2">
    <source>
        <dbReference type="Proteomes" id="UP000245699"/>
    </source>
</evidence>